<accession>A0A1F4Z382</accession>
<dbReference type="AlphaFoldDB" id="A0A1F4Z382"/>
<feature type="compositionally biased region" description="Basic and acidic residues" evidence="2">
    <location>
        <begin position="77"/>
        <end position="102"/>
    </location>
</feature>
<dbReference type="CDD" id="cd21608">
    <property type="entry name" value="RRM2_NsCP33_like"/>
    <property type="match status" value="1"/>
</dbReference>
<dbReference type="EMBL" id="MEXM01000036">
    <property type="protein sequence ID" value="OGD00548.1"/>
    <property type="molecule type" value="Genomic_DNA"/>
</dbReference>
<gene>
    <name evidence="4" type="ORF">A2972_01585</name>
</gene>
<feature type="domain" description="RRM" evidence="3">
    <location>
        <begin position="1"/>
        <end position="77"/>
    </location>
</feature>
<dbReference type="Gene3D" id="3.30.70.330">
    <property type="match status" value="1"/>
</dbReference>
<evidence type="ECO:0000313" key="4">
    <source>
        <dbReference type="EMBL" id="OGD00548.1"/>
    </source>
</evidence>
<comment type="caution">
    <text evidence="4">The sequence shown here is derived from an EMBL/GenBank/DDBJ whole genome shotgun (WGS) entry which is preliminary data.</text>
</comment>
<evidence type="ECO:0000256" key="2">
    <source>
        <dbReference type="SAM" id="MobiDB-lite"/>
    </source>
</evidence>
<feature type="region of interest" description="Disordered" evidence="2">
    <location>
        <begin position="70"/>
        <end position="102"/>
    </location>
</feature>
<name>A0A1F4Z382_9BACT</name>
<dbReference type="Pfam" id="PF00076">
    <property type="entry name" value="RRM_1"/>
    <property type="match status" value="1"/>
</dbReference>
<dbReference type="InterPro" id="IPR012677">
    <property type="entry name" value="Nucleotide-bd_a/b_plait_sf"/>
</dbReference>
<dbReference type="PANTHER" id="PTHR48027">
    <property type="entry name" value="HETEROGENEOUS NUCLEAR RIBONUCLEOPROTEIN 87F-RELATED"/>
    <property type="match status" value="1"/>
</dbReference>
<dbReference type="InterPro" id="IPR000504">
    <property type="entry name" value="RRM_dom"/>
</dbReference>
<protein>
    <recommendedName>
        <fullName evidence="3">RRM domain-containing protein</fullName>
    </recommendedName>
</protein>
<dbReference type="InterPro" id="IPR035979">
    <property type="entry name" value="RBD_domain_sf"/>
</dbReference>
<dbReference type="GO" id="GO:0003723">
    <property type="term" value="F:RNA binding"/>
    <property type="evidence" value="ECO:0007669"/>
    <property type="project" value="UniProtKB-KW"/>
</dbReference>
<dbReference type="PROSITE" id="PS50102">
    <property type="entry name" value="RRM"/>
    <property type="match status" value="1"/>
</dbReference>
<dbReference type="InterPro" id="IPR052462">
    <property type="entry name" value="SLIRP/GR-RBP-like"/>
</dbReference>
<organism evidence="4 5">
    <name type="scientific">Candidatus Amesbacteria bacterium RIFCSPLOWO2_01_FULL_47_33</name>
    <dbReference type="NCBI Taxonomy" id="1797258"/>
    <lineage>
        <taxon>Bacteria</taxon>
        <taxon>Candidatus Amesiibacteriota</taxon>
    </lineage>
</organism>
<evidence type="ECO:0000259" key="3">
    <source>
        <dbReference type="PROSITE" id="PS50102"/>
    </source>
</evidence>
<dbReference type="InterPro" id="IPR048289">
    <property type="entry name" value="RRM2_NsCP33-like"/>
</dbReference>
<evidence type="ECO:0000256" key="1">
    <source>
        <dbReference type="ARBA" id="ARBA00022884"/>
    </source>
</evidence>
<proteinExistence type="predicted"/>
<keyword evidence="1" id="KW-0694">RNA-binding</keyword>
<dbReference type="Proteomes" id="UP000176822">
    <property type="component" value="Unassembled WGS sequence"/>
</dbReference>
<dbReference type="SMART" id="SM00360">
    <property type="entry name" value="RRM"/>
    <property type="match status" value="1"/>
</dbReference>
<sequence>MFVGGLAWATTDDSLQQFFAQAGNVVSAKVIMDRMTGKSRGFGFVEMASDAEAKEAVAKLNGQVLDGRNIVVNEARPQTDRNPSFDRNSRPDRGGRDDRRGR</sequence>
<evidence type="ECO:0000313" key="5">
    <source>
        <dbReference type="Proteomes" id="UP000176822"/>
    </source>
</evidence>
<reference evidence="4 5" key="1">
    <citation type="journal article" date="2016" name="Nat. Commun.">
        <title>Thousands of microbial genomes shed light on interconnected biogeochemical processes in an aquifer system.</title>
        <authorList>
            <person name="Anantharaman K."/>
            <person name="Brown C.T."/>
            <person name="Hug L.A."/>
            <person name="Sharon I."/>
            <person name="Castelle C.J."/>
            <person name="Probst A.J."/>
            <person name="Thomas B.C."/>
            <person name="Singh A."/>
            <person name="Wilkins M.J."/>
            <person name="Karaoz U."/>
            <person name="Brodie E.L."/>
            <person name="Williams K.H."/>
            <person name="Hubbard S.S."/>
            <person name="Banfield J.F."/>
        </authorList>
    </citation>
    <scope>NUCLEOTIDE SEQUENCE [LARGE SCALE GENOMIC DNA]</scope>
</reference>
<dbReference type="SUPFAM" id="SSF54928">
    <property type="entry name" value="RNA-binding domain, RBD"/>
    <property type="match status" value="1"/>
</dbReference>